<comment type="caution">
    <text evidence="1">The sequence shown here is derived from an EMBL/GenBank/DDBJ whole genome shotgun (WGS) entry which is preliminary data.</text>
</comment>
<proteinExistence type="predicted"/>
<protein>
    <submittedName>
        <fullName evidence="1">Uncharacterized protein</fullName>
    </submittedName>
</protein>
<accession>A0A644WHT0</accession>
<name>A0A644WHT0_9ZZZZ</name>
<organism evidence="1">
    <name type="scientific">bioreactor metagenome</name>
    <dbReference type="NCBI Taxonomy" id="1076179"/>
    <lineage>
        <taxon>unclassified sequences</taxon>
        <taxon>metagenomes</taxon>
        <taxon>ecological metagenomes</taxon>
    </lineage>
</organism>
<gene>
    <name evidence="1" type="ORF">SDC9_49585</name>
</gene>
<dbReference type="AlphaFoldDB" id="A0A644WHT0"/>
<dbReference type="EMBL" id="VSSQ01000942">
    <property type="protein sequence ID" value="MPM03320.1"/>
    <property type="molecule type" value="Genomic_DNA"/>
</dbReference>
<sequence length="58" mass="6595">MNVAVRNMFNSDPSVVRRINLNITKARKGLKELGILDPECLDSILNHIRVLLAEVEKH</sequence>
<evidence type="ECO:0000313" key="1">
    <source>
        <dbReference type="EMBL" id="MPM03320.1"/>
    </source>
</evidence>
<reference evidence="1" key="1">
    <citation type="submission" date="2019-08" db="EMBL/GenBank/DDBJ databases">
        <authorList>
            <person name="Kucharzyk K."/>
            <person name="Murdoch R.W."/>
            <person name="Higgins S."/>
            <person name="Loffler F."/>
        </authorList>
    </citation>
    <scope>NUCLEOTIDE SEQUENCE</scope>
</reference>